<accession>W8BJA8</accession>
<reference evidence="1" key="1">
    <citation type="submission" date="2013-07" db="EMBL/GenBank/DDBJ databases">
        <authorList>
            <person name="Geib S."/>
        </authorList>
    </citation>
    <scope>NUCLEOTIDE SEQUENCE</scope>
</reference>
<sequence>MSFTGKKSVYASIYIWGLVSSEKSSRQPTRYCLVMLLRHVSVNLQLHLTLKNRSPPSAFTLRGTWYVEHGVEESSSETNFMTLTTASAPAAASQQRSDCQPTAQAFEHLSQVR</sequence>
<name>W8BJA8_CERCA</name>
<organism evidence="1">
    <name type="scientific">Ceratitis capitata</name>
    <name type="common">Mediterranean fruit fly</name>
    <name type="synonym">Tephritis capitata</name>
    <dbReference type="NCBI Taxonomy" id="7213"/>
    <lineage>
        <taxon>Eukaryota</taxon>
        <taxon>Metazoa</taxon>
        <taxon>Ecdysozoa</taxon>
        <taxon>Arthropoda</taxon>
        <taxon>Hexapoda</taxon>
        <taxon>Insecta</taxon>
        <taxon>Pterygota</taxon>
        <taxon>Neoptera</taxon>
        <taxon>Endopterygota</taxon>
        <taxon>Diptera</taxon>
        <taxon>Brachycera</taxon>
        <taxon>Muscomorpha</taxon>
        <taxon>Tephritoidea</taxon>
        <taxon>Tephritidae</taxon>
        <taxon>Ceratitis</taxon>
        <taxon>Ceratitis</taxon>
    </lineage>
</organism>
<protein>
    <submittedName>
        <fullName evidence="1">Uncharacterized protein</fullName>
    </submittedName>
</protein>
<dbReference type="EMBL" id="GAMC01009472">
    <property type="protein sequence ID" value="JAB97083.1"/>
    <property type="molecule type" value="mRNA"/>
</dbReference>
<dbReference type="AlphaFoldDB" id="W8BJA8"/>
<proteinExistence type="evidence at transcript level"/>
<reference evidence="1" key="2">
    <citation type="journal article" date="2014" name="BMC Genomics">
        <title>A genomic perspective to assessing quality of mass-reared SIT flies used in Mediterranean fruit fly (Ceratitis capitata) eradication in California.</title>
        <authorList>
            <person name="Calla B."/>
            <person name="Hall B."/>
            <person name="Hou S."/>
            <person name="Geib S.M."/>
        </authorList>
    </citation>
    <scope>NUCLEOTIDE SEQUENCE</scope>
</reference>
<evidence type="ECO:0000313" key="1">
    <source>
        <dbReference type="EMBL" id="JAB97083.1"/>
    </source>
</evidence>